<protein>
    <recommendedName>
        <fullName evidence="3">PIN domain-containing protein</fullName>
    </recommendedName>
</protein>
<dbReference type="AlphaFoldDB" id="A0A7Z0V081"/>
<organism evidence="1 2">
    <name type="scientific">Moraxella catarrhalis</name>
    <name type="common">Branhamella catarrhalis</name>
    <dbReference type="NCBI Taxonomy" id="480"/>
    <lineage>
        <taxon>Bacteria</taxon>
        <taxon>Pseudomonadati</taxon>
        <taxon>Pseudomonadota</taxon>
        <taxon>Gammaproteobacteria</taxon>
        <taxon>Moraxellales</taxon>
        <taxon>Moraxellaceae</taxon>
        <taxon>Moraxella</taxon>
    </lineage>
</organism>
<dbReference type="Proteomes" id="UP000078446">
    <property type="component" value="Unassembled WGS sequence"/>
</dbReference>
<dbReference type="EMBL" id="LXHE01000002">
    <property type="protein sequence ID" value="OAV02049.1"/>
    <property type="molecule type" value="Genomic_DNA"/>
</dbReference>
<gene>
    <name evidence="1" type="ORF">AO382_0415</name>
</gene>
<sequence length="52" mass="6006">MKKYLLDSVILIDHFNNISQATNFIKKNHKLCYISAITRAEVLTGFQNQPKP</sequence>
<dbReference type="RefSeq" id="WP_147286445.1">
    <property type="nucleotide sequence ID" value="NZ_LXHE01000002.1"/>
</dbReference>
<evidence type="ECO:0008006" key="3">
    <source>
        <dbReference type="Google" id="ProtNLM"/>
    </source>
</evidence>
<comment type="caution">
    <text evidence="1">The sequence shown here is derived from an EMBL/GenBank/DDBJ whole genome shotgun (WGS) entry which is preliminary data.</text>
</comment>
<accession>A0A7Z0V081</accession>
<dbReference type="SUPFAM" id="SSF88723">
    <property type="entry name" value="PIN domain-like"/>
    <property type="match status" value="1"/>
</dbReference>
<name>A0A7Z0V081_MORCA</name>
<evidence type="ECO:0000313" key="1">
    <source>
        <dbReference type="EMBL" id="OAV02049.1"/>
    </source>
</evidence>
<evidence type="ECO:0000313" key="2">
    <source>
        <dbReference type="Proteomes" id="UP000078446"/>
    </source>
</evidence>
<reference evidence="1 2" key="1">
    <citation type="journal article" date="2016" name="Genome Biol. Evol.">
        <title>Comparative Genomic Analyses of the Moraxella catarrhalis Serosensitive and Seroresistant Lineages Demonstrate Their Independent Evolution.</title>
        <authorList>
            <person name="Earl J.P."/>
            <person name="de Vries S.P."/>
            <person name="Ahmed A."/>
            <person name="Powell E."/>
            <person name="Schultz M.P."/>
            <person name="Hermans P.W."/>
            <person name="Hill D.J."/>
            <person name="Zhou Z."/>
            <person name="Constantinidou C.I."/>
            <person name="Hu F.Z."/>
            <person name="Bootsma H.J."/>
            <person name="Ehrlich G.D."/>
        </authorList>
    </citation>
    <scope>NUCLEOTIDE SEQUENCE [LARGE SCALE GENOMIC DNA]</scope>
    <source>
        <strain evidence="1 2">Z7574</strain>
    </source>
</reference>
<dbReference type="Gene3D" id="3.40.50.1010">
    <property type="entry name" value="5'-nuclease"/>
    <property type="match status" value="1"/>
</dbReference>
<proteinExistence type="predicted"/>
<dbReference type="InterPro" id="IPR029060">
    <property type="entry name" value="PIN-like_dom_sf"/>
</dbReference>